<dbReference type="GO" id="GO:0006508">
    <property type="term" value="P:proteolysis"/>
    <property type="evidence" value="ECO:0007669"/>
    <property type="project" value="InterPro"/>
</dbReference>
<feature type="domain" description="Peptidase S9 prolyl oligopeptidase catalytic" evidence="2">
    <location>
        <begin position="121"/>
        <end position="318"/>
    </location>
</feature>
<keyword evidence="4" id="KW-1185">Reference proteome</keyword>
<feature type="transmembrane region" description="Helical" evidence="1">
    <location>
        <begin position="12"/>
        <end position="31"/>
    </location>
</feature>
<dbReference type="InterPro" id="IPR001375">
    <property type="entry name" value="Peptidase_S9_cat"/>
</dbReference>
<keyword evidence="1" id="KW-1133">Transmembrane helix</keyword>
<dbReference type="SUPFAM" id="SSF53474">
    <property type="entry name" value="alpha/beta-Hydrolases"/>
    <property type="match status" value="1"/>
</dbReference>
<organism evidence="3">
    <name type="scientific">Flexilinea flocculi</name>
    <dbReference type="NCBI Taxonomy" id="1678840"/>
    <lineage>
        <taxon>Bacteria</taxon>
        <taxon>Bacillati</taxon>
        <taxon>Chloroflexota</taxon>
        <taxon>Anaerolineae</taxon>
        <taxon>Anaerolineales</taxon>
        <taxon>Anaerolineaceae</taxon>
        <taxon>Flexilinea</taxon>
    </lineage>
</organism>
<protein>
    <submittedName>
        <fullName evidence="3">Alpha/beta hydrolase family</fullName>
    </submittedName>
</protein>
<name>A0A0S7BVR0_9CHLR</name>
<dbReference type="STRING" id="1678840.ATC1_131850"/>
<dbReference type="GO" id="GO:0008236">
    <property type="term" value="F:serine-type peptidase activity"/>
    <property type="evidence" value="ECO:0007669"/>
    <property type="project" value="InterPro"/>
</dbReference>
<evidence type="ECO:0000313" key="3">
    <source>
        <dbReference type="EMBL" id="GAP41854.1"/>
    </source>
</evidence>
<evidence type="ECO:0000313" key="4">
    <source>
        <dbReference type="Proteomes" id="UP000053370"/>
    </source>
</evidence>
<accession>A0A0S7BVR0</accession>
<dbReference type="PANTHER" id="PTHR43358">
    <property type="entry name" value="ALPHA/BETA-HYDROLASE"/>
    <property type="match status" value="1"/>
</dbReference>
<sequence>MNKDIHEKMKTILLGTLTVGVIAGISGNIVYDYSINRNRKFFFGPTLWKNDSMTRGQFLRTDVAEEALHWAERTEISELNEKAFDGVALHGYSFMQKKHSNLWVIAVHGYAGMASQMFPVAKIFYERGFNVLLPECRGSGKSGGNCFGMGWLDRNDILKWTYQIIDKDPDARIVYYGVSTGADAVMMAAGESLPSNVRCVIEDSGYSDLIGLYNHHFERHSIPWFPLHVAASFVTRIRAGYSFFDASAINQVAKSKTPILFIHGGRDKEVPSEMVYQLYNSTNCVKDILVIPEASHAYAMYVEPELYWKKIWDFTDRFIDNSEEERDYRSKIMGQINKIRGK</sequence>
<reference evidence="3" key="1">
    <citation type="journal article" date="2015" name="Genome Announc.">
        <title>Draft Genome Sequence of Anaerolineae Strain TC1, a Novel Isolate from a Methanogenic Wastewater Treatment System.</title>
        <authorList>
            <person name="Matsuura N."/>
            <person name="Tourlousse D.M."/>
            <person name="Sun L."/>
            <person name="Toyonaga M."/>
            <person name="Kuroda K."/>
            <person name="Ohashi A."/>
            <person name="Cruz R."/>
            <person name="Yamaguchi T."/>
            <person name="Sekiguchi Y."/>
        </authorList>
    </citation>
    <scope>NUCLEOTIDE SEQUENCE [LARGE SCALE GENOMIC DNA]</scope>
    <source>
        <strain evidence="3">TC1</strain>
    </source>
</reference>
<keyword evidence="1" id="KW-0472">Membrane</keyword>
<dbReference type="Proteomes" id="UP000053370">
    <property type="component" value="Unassembled WGS sequence"/>
</dbReference>
<keyword evidence="1" id="KW-0812">Transmembrane</keyword>
<gene>
    <name evidence="3" type="ORF">ATC1_131850</name>
</gene>
<dbReference type="PANTHER" id="PTHR43358:SF4">
    <property type="entry name" value="ALPHA_BETA HYDROLASE FOLD-1 DOMAIN-CONTAINING PROTEIN"/>
    <property type="match status" value="1"/>
</dbReference>
<dbReference type="InterPro" id="IPR029058">
    <property type="entry name" value="AB_hydrolase_fold"/>
</dbReference>
<dbReference type="EMBL" id="DF968181">
    <property type="protein sequence ID" value="GAP41854.1"/>
    <property type="molecule type" value="Genomic_DNA"/>
</dbReference>
<dbReference type="AlphaFoldDB" id="A0A0S7BVR0"/>
<keyword evidence="3" id="KW-0378">Hydrolase</keyword>
<dbReference type="InterPro" id="IPR052920">
    <property type="entry name" value="DNA-binding_regulatory"/>
</dbReference>
<dbReference type="Gene3D" id="3.40.50.1820">
    <property type="entry name" value="alpha/beta hydrolase"/>
    <property type="match status" value="1"/>
</dbReference>
<dbReference type="Pfam" id="PF00326">
    <property type="entry name" value="Peptidase_S9"/>
    <property type="match status" value="1"/>
</dbReference>
<proteinExistence type="predicted"/>
<evidence type="ECO:0000256" key="1">
    <source>
        <dbReference type="SAM" id="Phobius"/>
    </source>
</evidence>
<evidence type="ECO:0000259" key="2">
    <source>
        <dbReference type="Pfam" id="PF00326"/>
    </source>
</evidence>
<dbReference type="RefSeq" id="WP_062283886.1">
    <property type="nucleotide sequence ID" value="NZ_DF968181.1"/>
</dbReference>